<dbReference type="InterPro" id="IPR006976">
    <property type="entry name" value="VanZ-like"/>
</dbReference>
<proteinExistence type="predicted"/>
<evidence type="ECO:0000313" key="3">
    <source>
        <dbReference type="EMBL" id="TYL54547.1"/>
    </source>
</evidence>
<keyword evidence="1" id="KW-1133">Transmembrane helix</keyword>
<accession>A0A5S4V5X5</accession>
<feature type="transmembrane region" description="Helical" evidence="1">
    <location>
        <begin position="79"/>
        <end position="100"/>
    </location>
</feature>
<feature type="domain" description="VanZ-like" evidence="2">
    <location>
        <begin position="11"/>
        <end position="125"/>
    </location>
</feature>
<evidence type="ECO:0000259" key="2">
    <source>
        <dbReference type="Pfam" id="PF04892"/>
    </source>
</evidence>
<organism evidence="3 4">
    <name type="scientific">Agromyces mariniharenae</name>
    <dbReference type="NCBI Taxonomy" id="2604423"/>
    <lineage>
        <taxon>Bacteria</taxon>
        <taxon>Bacillati</taxon>
        <taxon>Actinomycetota</taxon>
        <taxon>Actinomycetes</taxon>
        <taxon>Micrococcales</taxon>
        <taxon>Microbacteriaceae</taxon>
        <taxon>Agromyces</taxon>
    </lineage>
</organism>
<dbReference type="AlphaFoldDB" id="A0A5S4V5X5"/>
<dbReference type="EMBL" id="VSSB01000001">
    <property type="protein sequence ID" value="TYL54547.1"/>
    <property type="molecule type" value="Genomic_DNA"/>
</dbReference>
<keyword evidence="1" id="KW-0812">Transmembrane</keyword>
<keyword evidence="4" id="KW-1185">Reference proteome</keyword>
<dbReference type="Pfam" id="PF04892">
    <property type="entry name" value="VanZ"/>
    <property type="match status" value="1"/>
</dbReference>
<feature type="transmembrane region" description="Helical" evidence="1">
    <location>
        <begin position="106"/>
        <end position="124"/>
    </location>
</feature>
<gene>
    <name evidence="3" type="ORF">FYC51_02470</name>
</gene>
<keyword evidence="1" id="KW-0472">Membrane</keyword>
<reference evidence="3 4" key="1">
    <citation type="submission" date="2019-08" db="EMBL/GenBank/DDBJ databases">
        <authorList>
            <person name="Hu J."/>
        </authorList>
    </citation>
    <scope>NUCLEOTIDE SEQUENCE [LARGE SCALE GENOMIC DNA]</scope>
    <source>
        <strain evidence="3 4">NEAU-184</strain>
    </source>
</reference>
<sequence>MAGARIVLVPYLVLLALVVLLPARQASRVTGIVGWIAEALATVGVPREPAAIVLEFLANVALFTPLGALLVLAFPGVRWWAVLLAGFLLSVGIELVQLTIPSRVSTLSDVVANTAGTAVGLLLVRGRRGDRR</sequence>
<dbReference type="PANTHER" id="PTHR28008:SF1">
    <property type="entry name" value="DOMAIN PROTEIN, PUTATIVE (AFU_ORTHOLOGUE AFUA_3G10980)-RELATED"/>
    <property type="match status" value="1"/>
</dbReference>
<dbReference type="Proteomes" id="UP000325243">
    <property type="component" value="Unassembled WGS sequence"/>
</dbReference>
<evidence type="ECO:0000313" key="4">
    <source>
        <dbReference type="Proteomes" id="UP000325243"/>
    </source>
</evidence>
<name>A0A5S4V5X5_9MICO</name>
<feature type="transmembrane region" description="Helical" evidence="1">
    <location>
        <begin position="50"/>
        <end position="72"/>
    </location>
</feature>
<protein>
    <submittedName>
        <fullName evidence="3">VanZ family protein</fullName>
    </submittedName>
</protein>
<dbReference type="PANTHER" id="PTHR28008">
    <property type="entry name" value="DOMAIN PROTEIN, PUTATIVE (AFU_ORTHOLOGUE AFUA_3G10980)-RELATED"/>
    <property type="match status" value="1"/>
</dbReference>
<comment type="caution">
    <text evidence="3">The sequence shown here is derived from an EMBL/GenBank/DDBJ whole genome shotgun (WGS) entry which is preliminary data.</text>
</comment>
<evidence type="ECO:0000256" key="1">
    <source>
        <dbReference type="SAM" id="Phobius"/>
    </source>
</evidence>